<reference evidence="5" key="1">
    <citation type="journal article" date="2015" name="Appl. Environ. Microbiol.">
        <title>Nanoarchaeota, Their Sulfolobales Host, and Nanoarchaeota Virus Distribution across Yellowstone National Park Hot Springs.</title>
        <authorList>
            <person name="Munson-McGee J.H."/>
            <person name="Field E.K."/>
            <person name="Bateson M."/>
            <person name="Rooney C."/>
            <person name="Stepanauskas R."/>
            <person name="Young M.J."/>
        </authorList>
    </citation>
    <scope>NUCLEOTIDE SEQUENCE [LARGE SCALE GENOMIC DNA]</scope>
    <source>
        <strain evidence="5">SCGC AB-777_F03</strain>
    </source>
</reference>
<evidence type="ECO:0000313" key="5">
    <source>
        <dbReference type="EMBL" id="PVU68973.1"/>
    </source>
</evidence>
<accession>A0A2T9WMB1</accession>
<feature type="domain" description="Aldehyde dehydrogenase" evidence="3">
    <location>
        <begin position="43"/>
        <end position="502"/>
    </location>
</feature>
<reference evidence="4" key="4">
    <citation type="submission" date="2021-11" db="EMBL/GenBank/DDBJ databases">
        <authorList>
            <person name="Munson-Mcgee J."/>
            <person name="Field E."/>
            <person name="Bateson M."/>
            <person name="Rooney C."/>
            <person name="Stepanauskas R."/>
            <person name="Young M."/>
        </authorList>
    </citation>
    <scope>NUCLEOTIDE SEQUENCE</scope>
    <source>
        <strain evidence="4">SCGC AB-777_F03</strain>
    </source>
</reference>
<dbReference type="InterPro" id="IPR016161">
    <property type="entry name" value="Ald_DH/histidinol_DH"/>
</dbReference>
<dbReference type="Gene3D" id="3.40.605.10">
    <property type="entry name" value="Aldehyde Dehydrogenase, Chain A, domain 1"/>
    <property type="match status" value="1"/>
</dbReference>
<dbReference type="PANTHER" id="PTHR42991">
    <property type="entry name" value="ALDEHYDE DEHYDROGENASE"/>
    <property type="match status" value="1"/>
</dbReference>
<keyword evidence="2" id="KW-0560">Oxidoreductase</keyword>
<dbReference type="EMBL" id="QEFP02000004">
    <property type="protein sequence ID" value="MCC5446964.1"/>
    <property type="molecule type" value="Genomic_DNA"/>
</dbReference>
<proteinExistence type="inferred from homology"/>
<organism evidence="5">
    <name type="scientific">Nanobsidianus stetteri</name>
    <dbReference type="NCBI Taxonomy" id="1294122"/>
    <lineage>
        <taxon>Archaea</taxon>
        <taxon>Nanobdellota</taxon>
        <taxon>Candidatus Nanoarchaeia</taxon>
        <taxon>Nanoarchaeales</taxon>
        <taxon>Nanopusillaceae</taxon>
        <taxon>Candidatus Nanobsidianus</taxon>
    </lineage>
</organism>
<dbReference type="Gene3D" id="3.40.309.10">
    <property type="entry name" value="Aldehyde Dehydrogenase, Chain A, domain 2"/>
    <property type="match status" value="1"/>
</dbReference>
<dbReference type="GO" id="GO:0008911">
    <property type="term" value="F:lactaldehyde dehydrogenase (NAD+) activity"/>
    <property type="evidence" value="ECO:0007669"/>
    <property type="project" value="TreeGrafter"/>
</dbReference>
<dbReference type="InterPro" id="IPR051020">
    <property type="entry name" value="ALDH-related_metabolic_enz"/>
</dbReference>
<dbReference type="EMBL" id="QEFP01000001">
    <property type="protein sequence ID" value="PVU68973.1"/>
    <property type="molecule type" value="Genomic_DNA"/>
</dbReference>
<dbReference type="SUPFAM" id="SSF53720">
    <property type="entry name" value="ALDH-like"/>
    <property type="match status" value="1"/>
</dbReference>
<dbReference type="RefSeq" id="WP_228615193.1">
    <property type="nucleotide sequence ID" value="NZ_QEFP02000004.1"/>
</dbReference>
<sequence length="516" mass="58534">MGITLLPEKPKIEIKSEELRKIIKYDNDGLPIFPSFINGEWYYGNGEYITINTPIDLSPVAKVPKVQYEIVEREIDRLYNERFNARNYSGYLRVEKLLKTAELLEKYSEDFANLLIINAGKTRKQALGEIESTINRIRNIEIDYRKIAGEYLPGEFGKDYLESEGIIKREPLGLVLAIAPFNYPLFDSVNKIIFSLLPGNVLIIKPPSLDPLPVILYIRLLELSGFPMKYISLITVPGKDMNKITPNKKISSIIFTGSTETGEEIIKNSGIKQYLMELGGGAPAFVLNDVDINDTAKRVASGITSYSGQRCDSIKIIFVEKEIYDKFKEKLIEEISKVKIGDPRDDNTTFGPIADPKTVDEFVYSIEDAKQKGGRILYGGNRLDKTYIEPTLIEVDKENVDKLYLFNKEVFLSVALLVKIDNIDEGLKIIEKRRYGLDAAIFGNDINKIRKIAEYLEVGAVYINDMPRHGIGYYPYGGRKDSGIGKEGLGYGIEFTTTYKSIVYNYKDKGIWNYKI</sequence>
<gene>
    <name evidence="4" type="ORF">DDW03_000915</name>
    <name evidence="5" type="ORF">DDW03_00385</name>
</gene>
<reference evidence="4" key="2">
    <citation type="submission" date="2017-05" db="EMBL/GenBank/DDBJ databases">
        <authorList>
            <person name="Munson-Mcgee J.H."/>
        </authorList>
    </citation>
    <scope>NUCLEOTIDE SEQUENCE</scope>
    <source>
        <strain evidence="4">SCGC AB-777_F03</strain>
    </source>
</reference>
<evidence type="ECO:0000313" key="4">
    <source>
        <dbReference type="EMBL" id="MCC5446964.1"/>
    </source>
</evidence>
<dbReference type="PANTHER" id="PTHR42991:SF1">
    <property type="entry name" value="ALDEHYDE DEHYDROGENASE"/>
    <property type="match status" value="1"/>
</dbReference>
<dbReference type="Proteomes" id="UP000245509">
    <property type="component" value="Unassembled WGS sequence"/>
</dbReference>
<evidence type="ECO:0000259" key="3">
    <source>
        <dbReference type="Pfam" id="PF00171"/>
    </source>
</evidence>
<comment type="similarity">
    <text evidence="1">Belongs to the aldehyde dehydrogenase family.</text>
</comment>
<dbReference type="InterPro" id="IPR015590">
    <property type="entry name" value="Aldehyde_DH_dom"/>
</dbReference>
<dbReference type="Pfam" id="PF00171">
    <property type="entry name" value="Aldedh"/>
    <property type="match status" value="1"/>
</dbReference>
<evidence type="ECO:0000256" key="1">
    <source>
        <dbReference type="ARBA" id="ARBA00009986"/>
    </source>
</evidence>
<comment type="caution">
    <text evidence="5">The sequence shown here is derived from an EMBL/GenBank/DDBJ whole genome shotgun (WGS) entry which is preliminary data.</text>
</comment>
<name>A0A2T9WMB1_NANST</name>
<reference evidence="5" key="3">
    <citation type="submission" date="2017-05" db="EMBL/GenBank/DDBJ databases">
        <authorList>
            <person name="Song R."/>
            <person name="Chenine A.L."/>
            <person name="Ruprecht R.M."/>
        </authorList>
    </citation>
    <scope>NUCLEOTIDE SEQUENCE</scope>
    <source>
        <strain evidence="5">SCGC AB-777_F03</strain>
    </source>
</reference>
<dbReference type="AlphaFoldDB" id="A0A2T9WMB1"/>
<protein>
    <submittedName>
        <fullName evidence="4">Aldehyde dehydrogenase family protein</fullName>
    </submittedName>
    <submittedName>
        <fullName evidence="5">NADP-dependent glyceraldehyde-3-phosphate dehydrogenase</fullName>
    </submittedName>
</protein>
<dbReference type="InterPro" id="IPR016163">
    <property type="entry name" value="Ald_DH_C"/>
</dbReference>
<evidence type="ECO:0000256" key="2">
    <source>
        <dbReference type="ARBA" id="ARBA00023002"/>
    </source>
</evidence>
<dbReference type="InterPro" id="IPR016162">
    <property type="entry name" value="Ald_DH_N"/>
</dbReference>